<name>A0ABX2BQM8_9BURK</name>
<sequence>MVILHTKVAICGKSISMLGGLVFISRANLRIGAYGPRTNDRVTISGKIHRFFAAVPQHSWHVIKLCKNLSNRVRQNTPFRGLPSNLVTLPLSDESHNRRSYAVSPCWAVSQFFSNVMGLV</sequence>
<comment type="caution">
    <text evidence="1">The sequence shown here is derived from an EMBL/GenBank/DDBJ whole genome shotgun (WGS) entry which is preliminary data.</text>
</comment>
<dbReference type="Proteomes" id="UP000652198">
    <property type="component" value="Unassembled WGS sequence"/>
</dbReference>
<proteinExistence type="predicted"/>
<dbReference type="RefSeq" id="WP_172310848.1">
    <property type="nucleotide sequence ID" value="NZ_WOEY01000057.1"/>
</dbReference>
<accession>A0ABX2BQM8</accession>
<organism evidence="1 2">
    <name type="scientific">Paraburkholderia solitsugae</name>
    <dbReference type="NCBI Taxonomy" id="2675748"/>
    <lineage>
        <taxon>Bacteria</taxon>
        <taxon>Pseudomonadati</taxon>
        <taxon>Pseudomonadota</taxon>
        <taxon>Betaproteobacteria</taxon>
        <taxon>Burkholderiales</taxon>
        <taxon>Burkholderiaceae</taxon>
        <taxon>Paraburkholderia</taxon>
    </lineage>
</organism>
<dbReference type="EMBL" id="WOEY01000057">
    <property type="protein sequence ID" value="NPT42355.1"/>
    <property type="molecule type" value="Genomic_DNA"/>
</dbReference>
<reference evidence="1 2" key="1">
    <citation type="submission" date="2019-11" db="EMBL/GenBank/DDBJ databases">
        <title>Metabolism of dissolved organic matter in forest soils.</title>
        <authorList>
            <person name="Cyle K.T."/>
            <person name="Wilhelm R.C."/>
            <person name="Martinez C.E."/>
        </authorList>
    </citation>
    <scope>NUCLEOTIDE SEQUENCE [LARGE SCALE GENOMIC DNA]</scope>
    <source>
        <strain evidence="1 2">1N</strain>
    </source>
</reference>
<evidence type="ECO:0000313" key="1">
    <source>
        <dbReference type="EMBL" id="NPT42355.1"/>
    </source>
</evidence>
<protein>
    <submittedName>
        <fullName evidence="1">Uncharacterized protein</fullName>
    </submittedName>
</protein>
<gene>
    <name evidence="1" type="ORF">GNZ12_13750</name>
</gene>
<evidence type="ECO:0000313" key="2">
    <source>
        <dbReference type="Proteomes" id="UP000652198"/>
    </source>
</evidence>
<keyword evidence="2" id="KW-1185">Reference proteome</keyword>